<evidence type="ECO:0000313" key="3">
    <source>
        <dbReference type="Proteomes" id="UP000604765"/>
    </source>
</evidence>
<dbReference type="Pfam" id="PF24243">
    <property type="entry name" value="Phage_tail_C"/>
    <property type="match status" value="1"/>
</dbReference>
<dbReference type="Gene3D" id="6.10.140.2190">
    <property type="match status" value="1"/>
</dbReference>
<evidence type="ECO:0000313" key="2">
    <source>
        <dbReference type="EMBL" id="GHP12957.1"/>
    </source>
</evidence>
<feature type="domain" description="Minor tail protein gp31 C-terminal" evidence="1">
    <location>
        <begin position="315"/>
        <end position="337"/>
    </location>
</feature>
<sequence length="343" mass="37141">MATPNVGILTTAGKALIDKINAGQAKITFSKIVFSSMDNSQLSDDQIKALTAITPQEVVVNSPEVTLDDNTGETRIRATGTNESLTSGVYVKTYAVFAKDDGDNEILYGVTIAPKPNYLPEYDGVTPQAVTYSYKVALNNTDNVTFTNSDDVYVSETDLDAALQSYANKVVHKTGDEEIAGTKTFDTAPIDKNGDAYITGKGIPSNIATLDDVNKKVTDNGDGTITVNGKTYTPADDSKVVHSVTGDTTQEVIHGPKKFEMTPSSPDGYSYQNSNDLNNAITNTAQFINGQYQFKKDPTNSQGNPYITKDGVPQFWNGTQAEFNNITTKDDNTYYYILEGNTN</sequence>
<dbReference type="RefSeq" id="WP_203629006.1">
    <property type="nucleotide sequence ID" value="NZ_BNJR01000004.1"/>
</dbReference>
<dbReference type="SUPFAM" id="SSF69349">
    <property type="entry name" value="Phage fibre proteins"/>
    <property type="match status" value="1"/>
</dbReference>
<proteinExistence type="predicted"/>
<dbReference type="Proteomes" id="UP000604765">
    <property type="component" value="Unassembled WGS sequence"/>
</dbReference>
<comment type="caution">
    <text evidence="2">The sequence shown here is derived from an EMBL/GenBank/DDBJ whole genome shotgun (WGS) entry which is preliminary data.</text>
</comment>
<name>A0ABQ3VXD0_9LACO</name>
<accession>A0ABQ3VXD0</accession>
<dbReference type="InterPro" id="IPR056923">
    <property type="entry name" value="Minor_tail_gp31_C"/>
</dbReference>
<protein>
    <recommendedName>
        <fullName evidence="1">Minor tail protein gp31 C-terminal domain-containing protein</fullName>
    </recommendedName>
</protein>
<dbReference type="EMBL" id="BNJR01000004">
    <property type="protein sequence ID" value="GHP12957.1"/>
    <property type="molecule type" value="Genomic_DNA"/>
</dbReference>
<organism evidence="2 3">
    <name type="scientific">Lentilactobacillus fungorum</name>
    <dbReference type="NCBI Taxonomy" id="2201250"/>
    <lineage>
        <taxon>Bacteria</taxon>
        <taxon>Bacillati</taxon>
        <taxon>Bacillota</taxon>
        <taxon>Bacilli</taxon>
        <taxon>Lactobacillales</taxon>
        <taxon>Lactobacillaceae</taxon>
        <taxon>Lentilactobacillus</taxon>
    </lineage>
</organism>
<keyword evidence="3" id="KW-1185">Reference proteome</keyword>
<reference evidence="2 3" key="1">
    <citation type="journal article" date="2021" name="Int. J. Syst. Evol. Microbiol.">
        <title>Lentilactobacillus fungorum sp. nov., isolated from spent mushroom substrates.</title>
        <authorList>
            <person name="Tohno M."/>
            <person name="Tanizawa Y."/>
            <person name="Kojima Y."/>
            <person name="Sakamoto M."/>
            <person name="Ohkuma M."/>
            <person name="Kobayashi H."/>
        </authorList>
    </citation>
    <scope>NUCLEOTIDE SEQUENCE [LARGE SCALE GENOMIC DNA]</scope>
    <source>
        <strain evidence="2 3">YK48G</strain>
    </source>
</reference>
<evidence type="ECO:0000259" key="1">
    <source>
        <dbReference type="Pfam" id="PF24243"/>
    </source>
</evidence>
<gene>
    <name evidence="2" type="ORF">YK48G_03820</name>
</gene>